<keyword evidence="3" id="KW-1133">Transmembrane helix</keyword>
<feature type="compositionally biased region" description="Low complexity" evidence="2">
    <location>
        <begin position="41"/>
        <end position="50"/>
    </location>
</feature>
<evidence type="ECO:0000313" key="5">
    <source>
        <dbReference type="Proteomes" id="UP000095284"/>
    </source>
</evidence>
<dbReference type="CDD" id="cd22679">
    <property type="entry name" value="FHA_SLMAP"/>
    <property type="match status" value="1"/>
</dbReference>
<feature type="region of interest" description="Disordered" evidence="2">
    <location>
        <begin position="409"/>
        <end position="445"/>
    </location>
</feature>
<feature type="region of interest" description="Disordered" evidence="2">
    <location>
        <begin position="476"/>
        <end position="502"/>
    </location>
</feature>
<protein>
    <submittedName>
        <fullName evidence="6">FHA domain-containing protein</fullName>
    </submittedName>
</protein>
<dbReference type="Proteomes" id="UP000095284">
    <property type="component" value="Unplaced"/>
</dbReference>
<evidence type="ECO:0000313" key="6">
    <source>
        <dbReference type="WBParaSite" id="BXY_0026200.1"/>
    </source>
</evidence>
<dbReference type="Pfam" id="PF00498">
    <property type="entry name" value="FHA"/>
    <property type="match status" value="1"/>
</dbReference>
<dbReference type="InterPro" id="IPR008984">
    <property type="entry name" value="SMAD_FHA_dom_sf"/>
</dbReference>
<evidence type="ECO:0000256" key="3">
    <source>
        <dbReference type="SAM" id="Phobius"/>
    </source>
</evidence>
<dbReference type="AlphaFoldDB" id="A0A1I7RHT3"/>
<accession>A0A1I7RHT3</accession>
<name>A0A1I7RHT3_BURXY</name>
<evidence type="ECO:0000256" key="2">
    <source>
        <dbReference type="SAM" id="MobiDB-lite"/>
    </source>
</evidence>
<evidence type="ECO:0000256" key="1">
    <source>
        <dbReference type="SAM" id="Coils"/>
    </source>
</evidence>
<keyword evidence="3" id="KW-0812">Transmembrane</keyword>
<dbReference type="SMART" id="SM00240">
    <property type="entry name" value="FHA"/>
    <property type="match status" value="1"/>
</dbReference>
<dbReference type="InterPro" id="IPR051176">
    <property type="entry name" value="Cent_Immune-Sig_Mod"/>
</dbReference>
<feature type="compositionally biased region" description="Polar residues" evidence="2">
    <location>
        <begin position="51"/>
        <end position="64"/>
    </location>
</feature>
<dbReference type="PROSITE" id="PS50006">
    <property type="entry name" value="FHA_DOMAIN"/>
    <property type="match status" value="1"/>
</dbReference>
<dbReference type="InterPro" id="IPR000253">
    <property type="entry name" value="FHA_dom"/>
</dbReference>
<reference evidence="6" key="1">
    <citation type="submission" date="2016-11" db="UniProtKB">
        <authorList>
            <consortium name="WormBaseParasite"/>
        </authorList>
    </citation>
    <scope>IDENTIFICATION</scope>
</reference>
<feature type="region of interest" description="Disordered" evidence="2">
    <location>
        <begin position="548"/>
        <end position="584"/>
    </location>
</feature>
<organism evidence="5 6">
    <name type="scientific">Bursaphelenchus xylophilus</name>
    <name type="common">Pinewood nematode worm</name>
    <name type="synonym">Aphelenchoides xylophilus</name>
    <dbReference type="NCBI Taxonomy" id="6326"/>
    <lineage>
        <taxon>Eukaryota</taxon>
        <taxon>Metazoa</taxon>
        <taxon>Ecdysozoa</taxon>
        <taxon>Nematoda</taxon>
        <taxon>Chromadorea</taxon>
        <taxon>Rhabditida</taxon>
        <taxon>Tylenchina</taxon>
        <taxon>Tylenchomorpha</taxon>
        <taxon>Aphelenchoidea</taxon>
        <taxon>Aphelenchoididae</taxon>
        <taxon>Bursaphelenchus</taxon>
    </lineage>
</organism>
<dbReference type="PANTHER" id="PTHR15715:SF37">
    <property type="entry name" value="LD47843P"/>
    <property type="match status" value="1"/>
</dbReference>
<feature type="compositionally biased region" description="Basic and acidic residues" evidence="2">
    <location>
        <begin position="416"/>
        <end position="435"/>
    </location>
</feature>
<evidence type="ECO:0000259" key="4">
    <source>
        <dbReference type="PROSITE" id="PS50006"/>
    </source>
</evidence>
<dbReference type="WBParaSite" id="BXY_0026200.1">
    <property type="protein sequence ID" value="BXY_0026200.1"/>
    <property type="gene ID" value="BXY_0026200"/>
</dbReference>
<dbReference type="CDD" id="cd21911">
    <property type="entry name" value="CC1_SLMAP"/>
    <property type="match status" value="1"/>
</dbReference>
<feature type="compositionally biased region" description="Low complexity" evidence="2">
    <location>
        <begin position="477"/>
        <end position="490"/>
    </location>
</feature>
<dbReference type="eggNOG" id="KOG3872">
    <property type="taxonomic scope" value="Eukaryota"/>
</dbReference>
<dbReference type="Gene3D" id="2.60.200.20">
    <property type="match status" value="1"/>
</dbReference>
<dbReference type="SUPFAM" id="SSF49879">
    <property type="entry name" value="SMAD/FHA domain"/>
    <property type="match status" value="1"/>
</dbReference>
<feature type="domain" description="FHA" evidence="4">
    <location>
        <begin position="95"/>
        <end position="150"/>
    </location>
</feature>
<keyword evidence="1" id="KW-0175">Coiled coil</keyword>
<dbReference type="PANTHER" id="PTHR15715">
    <property type="entry name" value="CENTROSOMAL PROTEIN OF 170 KDA"/>
    <property type="match status" value="1"/>
</dbReference>
<keyword evidence="3" id="KW-0472">Membrane</keyword>
<feature type="region of interest" description="Disordered" evidence="2">
    <location>
        <begin position="31"/>
        <end position="64"/>
    </location>
</feature>
<feature type="coiled-coil region" evidence="1">
    <location>
        <begin position="344"/>
        <end position="399"/>
    </location>
</feature>
<sequence>MSIATSSFFTNNLNSLNSPFGSTSTLIDDSNLDFLAPPNKPQKQNLQNQNSNGVKNNKSATTTVQGPLAILSPSSNSHYFEERRVPVSRGEDHAVKIGRAVARIQPSLNNAIFDCKVLSRNHALLWFDDGHFYIKDTRSSNGTFVNNLRLSSSGEESAPRILFSGDVLQLGVEIVDSSKNVASGCITCVIKLIDDKGKELLPDIPNGVLTRPSVSVAHEEIPPNHTLISNEKLFLLSQYMKEINFREKLLKNKLKTLENVLATTREAAETGWQALINEERLLSRIEILESQLAVLSTKGSTVSSISEVRDEIKQAFDDRIKAELAAKDSIRRAEEQLYETSMRVHEMENVVMNLEEENQYLKKRCADFEGEVSNQREENSNLTSHVKQLIKENEAVKAENQLASTSKPLFMVSKVDSQEHKENSRVNESSNDKAKSPSPDDQTELCSLTDAKPATALLKPPVFYQEAQVQTEDVFNTSSSTTADSSSVSSGNPNESQGSRNRDQEAEYLIYSVLPLALILAWLLYPFNVAGNYVNRWIGYGNQAIDGTGKTLTDESQKTDEGSEKGDDLKDKTASKSSNEKKKE</sequence>
<proteinExistence type="predicted"/>
<feature type="transmembrane region" description="Helical" evidence="3">
    <location>
        <begin position="508"/>
        <end position="527"/>
    </location>
</feature>
<feature type="compositionally biased region" description="Basic and acidic residues" evidence="2">
    <location>
        <begin position="552"/>
        <end position="584"/>
    </location>
</feature>